<gene>
    <name evidence="8" type="ORF">HLI28_02875</name>
</gene>
<sequence>MSATPHPAPVPPSGASAGTPVPAPEPPRLVVRTTRLDPLPGELTALVDLLPDERPLTWVRRGDGIVGWGEALRLDTYGPGRFADADAAWRAALARAVVRDEVRLPGSGPVAFGTFAFDDGGTGEAFDGSSPQGSLVVPRVVVGRRGDVTWMTTIAVDGTLEAPGDAGLAATARTPVHDPGRVTLTDGAVGARDWPAVVAEGVARIQAGELEKVVLARDVVATTERPVDPRWLLRRLAARYESCWTFSVAGMIGATPELLLRSEKGLVTSRVLAGTIRREPGMSDDDALLHAAHLARSSKDLEEHEFAVASVARSLAPFCSSMNVPDTPFVLHLPNVMHLASDVTAVLDPATRSSSLSLAAALHPSAAVCGTPTVAARDLIREIEGMDRSRYAGPVGWVGADGDGEWGIALRSAELADDPHHLRLFAGCGIVAASDPEAELAESEAKLVPMRWALGV</sequence>
<dbReference type="SUPFAM" id="SSF56322">
    <property type="entry name" value="ADC synthase"/>
    <property type="match status" value="1"/>
</dbReference>
<comment type="catalytic activity">
    <reaction evidence="1">
        <text>chorismate = isochorismate</text>
        <dbReference type="Rhea" id="RHEA:18985"/>
        <dbReference type="ChEBI" id="CHEBI:29748"/>
        <dbReference type="ChEBI" id="CHEBI:29780"/>
        <dbReference type="EC" id="5.4.4.2"/>
    </reaction>
</comment>
<evidence type="ECO:0000256" key="6">
    <source>
        <dbReference type="SAM" id="MobiDB-lite"/>
    </source>
</evidence>
<comment type="similarity">
    <text evidence="2">Belongs to the isochorismate synthase family.</text>
</comment>
<evidence type="ECO:0000256" key="4">
    <source>
        <dbReference type="ARBA" id="ARBA00023235"/>
    </source>
</evidence>
<reference evidence="8 9" key="1">
    <citation type="submission" date="2020-05" db="EMBL/GenBank/DDBJ databases">
        <title>Genome sequence of Isoptericola sp. JC619 isolated from Chilika lagoon, India.</title>
        <authorList>
            <person name="Kumar D."/>
            <person name="Appam K."/>
            <person name="Gandham S."/>
            <person name="Uppada J."/>
            <person name="Sasikala C."/>
            <person name="Venkata Ramana C."/>
        </authorList>
    </citation>
    <scope>NUCLEOTIDE SEQUENCE [LARGE SCALE GENOMIC DNA]</scope>
    <source>
        <strain evidence="8 9">JC619</strain>
    </source>
</reference>
<dbReference type="GO" id="GO:0009697">
    <property type="term" value="P:salicylic acid biosynthetic process"/>
    <property type="evidence" value="ECO:0007669"/>
    <property type="project" value="TreeGrafter"/>
</dbReference>
<evidence type="ECO:0000256" key="3">
    <source>
        <dbReference type="ARBA" id="ARBA00012824"/>
    </source>
</evidence>
<evidence type="ECO:0000256" key="2">
    <source>
        <dbReference type="ARBA" id="ARBA00005297"/>
    </source>
</evidence>
<accession>A0A849K3Y8</accession>
<name>A0A849K3Y8_9MICO</name>
<feature type="domain" description="Chorismate-utilising enzyme C-terminal" evidence="7">
    <location>
        <begin position="192"/>
        <end position="446"/>
    </location>
</feature>
<protein>
    <recommendedName>
        <fullName evidence="3">isochorismate synthase</fullName>
        <ecNumber evidence="3">5.4.4.2</ecNumber>
    </recommendedName>
    <alternativeName>
        <fullName evidence="5">Isochorismate mutase</fullName>
    </alternativeName>
</protein>
<comment type="caution">
    <text evidence="8">The sequence shown here is derived from an EMBL/GenBank/DDBJ whole genome shotgun (WGS) entry which is preliminary data.</text>
</comment>
<dbReference type="PANTHER" id="PTHR42839:SF2">
    <property type="entry name" value="ISOCHORISMATE SYNTHASE ENTC"/>
    <property type="match status" value="1"/>
</dbReference>
<dbReference type="PANTHER" id="PTHR42839">
    <property type="entry name" value="ISOCHORISMATE SYNTHASE ENTC"/>
    <property type="match status" value="1"/>
</dbReference>
<dbReference type="GO" id="GO:0008909">
    <property type="term" value="F:isochorismate synthase activity"/>
    <property type="evidence" value="ECO:0007669"/>
    <property type="project" value="UniProtKB-EC"/>
</dbReference>
<proteinExistence type="inferred from homology"/>
<evidence type="ECO:0000259" key="7">
    <source>
        <dbReference type="Pfam" id="PF00425"/>
    </source>
</evidence>
<dbReference type="EMBL" id="JABFAJ010000005">
    <property type="protein sequence ID" value="NNU26485.1"/>
    <property type="molecule type" value="Genomic_DNA"/>
</dbReference>
<dbReference type="Proteomes" id="UP000557204">
    <property type="component" value="Unassembled WGS sequence"/>
</dbReference>
<evidence type="ECO:0000313" key="9">
    <source>
        <dbReference type="Proteomes" id="UP000557204"/>
    </source>
</evidence>
<evidence type="ECO:0000313" key="8">
    <source>
        <dbReference type="EMBL" id="NNU26485.1"/>
    </source>
</evidence>
<evidence type="ECO:0000256" key="1">
    <source>
        <dbReference type="ARBA" id="ARBA00000799"/>
    </source>
</evidence>
<dbReference type="InterPro" id="IPR004561">
    <property type="entry name" value="IsoChor_synthase"/>
</dbReference>
<dbReference type="InterPro" id="IPR005801">
    <property type="entry name" value="ADC_synthase"/>
</dbReference>
<dbReference type="EC" id="5.4.4.2" evidence="3"/>
<keyword evidence="9" id="KW-1185">Reference proteome</keyword>
<evidence type="ECO:0000256" key="5">
    <source>
        <dbReference type="ARBA" id="ARBA00041564"/>
    </source>
</evidence>
<dbReference type="Gene3D" id="3.60.120.10">
    <property type="entry name" value="Anthranilate synthase"/>
    <property type="match status" value="1"/>
</dbReference>
<dbReference type="InterPro" id="IPR015890">
    <property type="entry name" value="Chorismate_C"/>
</dbReference>
<organism evidence="8 9">
    <name type="scientific">Isoptericola sediminis</name>
    <dbReference type="NCBI Taxonomy" id="2733572"/>
    <lineage>
        <taxon>Bacteria</taxon>
        <taxon>Bacillati</taxon>
        <taxon>Actinomycetota</taxon>
        <taxon>Actinomycetes</taxon>
        <taxon>Micrococcales</taxon>
        <taxon>Promicromonosporaceae</taxon>
        <taxon>Isoptericola</taxon>
    </lineage>
</organism>
<dbReference type="RefSeq" id="WP_171246006.1">
    <property type="nucleotide sequence ID" value="NZ_JABFAJ010000005.1"/>
</dbReference>
<keyword evidence="4" id="KW-0413">Isomerase</keyword>
<feature type="region of interest" description="Disordered" evidence="6">
    <location>
        <begin position="1"/>
        <end position="26"/>
    </location>
</feature>
<feature type="compositionally biased region" description="Pro residues" evidence="6">
    <location>
        <begin position="1"/>
        <end position="12"/>
    </location>
</feature>
<dbReference type="Pfam" id="PF00425">
    <property type="entry name" value="Chorismate_bind"/>
    <property type="match status" value="1"/>
</dbReference>
<dbReference type="NCBIfam" id="TIGR00543">
    <property type="entry name" value="isochor_syn"/>
    <property type="match status" value="1"/>
</dbReference>
<dbReference type="AlphaFoldDB" id="A0A849K3Y8"/>